<feature type="domain" description="Glutamine amidotransferase" evidence="1">
    <location>
        <begin position="25"/>
        <end position="179"/>
    </location>
</feature>
<reference evidence="2 3" key="1">
    <citation type="submission" date="2018-04" db="EMBL/GenBank/DDBJ databases">
        <title>Halococcoides cellulosivorans gen. nov., sp. nov., an extremely halophilic cellulose-utilizing haloarchaeon from hypersaline lakes.</title>
        <authorList>
            <person name="Sorokin D.Y."/>
            <person name="Toshchakov S.V."/>
            <person name="Samarov N.I."/>
            <person name="Korzhenkov A."/>
            <person name="Kublanov I.V."/>
        </authorList>
    </citation>
    <scope>NUCLEOTIDE SEQUENCE [LARGE SCALE GENOMIC DNA]</scope>
    <source>
        <strain evidence="2 3">HArcel1</strain>
    </source>
</reference>
<evidence type="ECO:0000259" key="1">
    <source>
        <dbReference type="Pfam" id="PF00117"/>
    </source>
</evidence>
<dbReference type="PROSITE" id="PS51273">
    <property type="entry name" value="GATASE_TYPE_1"/>
    <property type="match status" value="1"/>
</dbReference>
<dbReference type="RefSeq" id="WP_108380637.1">
    <property type="nucleotide sequence ID" value="NZ_CP028858.1"/>
</dbReference>
<keyword evidence="3" id="KW-1185">Reference proteome</keyword>
<sequence>MTTPRVALVDASLGSTPAERNFRREIDLPIRVWPVSEGDLPPPVEDWDGDAVVVSGSQTAVDDDRAWIDRTAAWVADAVARDVPVLGVCWGHQLLARALGGRVEPMGEYELGYTTIDRVATDPVLDLPDEFCAFESHSDRVVDLPPDAAVVATSDRSIQAFRAGSALGVQFHPEYDIETARWVVENKREELSDERVDALLAGITPERHAETQAAKQVFEGFEELVSRRA</sequence>
<dbReference type="InterPro" id="IPR044992">
    <property type="entry name" value="ChyE-like"/>
</dbReference>
<dbReference type="Gene3D" id="3.40.50.880">
    <property type="match status" value="1"/>
</dbReference>
<dbReference type="InterPro" id="IPR017926">
    <property type="entry name" value="GATASE"/>
</dbReference>
<dbReference type="GeneID" id="36510903"/>
<dbReference type="InterPro" id="IPR029062">
    <property type="entry name" value="Class_I_gatase-like"/>
</dbReference>
<dbReference type="KEGG" id="harc:HARCEL1_00310"/>
<dbReference type="EMBL" id="CP028858">
    <property type="protein sequence ID" value="AWB26268.1"/>
    <property type="molecule type" value="Genomic_DNA"/>
</dbReference>
<dbReference type="Proteomes" id="UP000244727">
    <property type="component" value="Chromosome"/>
</dbReference>
<gene>
    <name evidence="2" type="ORF">HARCEL1_00310</name>
</gene>
<dbReference type="CDD" id="cd01741">
    <property type="entry name" value="GATase1_1"/>
    <property type="match status" value="1"/>
</dbReference>
<name>A0A2R4WXK6_9EURY</name>
<dbReference type="SUPFAM" id="SSF52317">
    <property type="entry name" value="Class I glutamine amidotransferase-like"/>
    <property type="match status" value="1"/>
</dbReference>
<dbReference type="AlphaFoldDB" id="A0A2R4WXK6"/>
<organism evidence="2 3">
    <name type="scientific">Halococcoides cellulosivorans</name>
    <dbReference type="NCBI Taxonomy" id="1679096"/>
    <lineage>
        <taxon>Archaea</taxon>
        <taxon>Methanobacteriati</taxon>
        <taxon>Methanobacteriota</taxon>
        <taxon>Stenosarchaea group</taxon>
        <taxon>Halobacteria</taxon>
        <taxon>Halobacteriales</taxon>
        <taxon>Haloarculaceae</taxon>
        <taxon>Halococcoides</taxon>
    </lineage>
</organism>
<dbReference type="Pfam" id="PF00117">
    <property type="entry name" value="GATase"/>
    <property type="match status" value="1"/>
</dbReference>
<dbReference type="PANTHER" id="PTHR42695:SF5">
    <property type="entry name" value="GLUTAMINE AMIDOTRANSFERASE YLR126C-RELATED"/>
    <property type="match status" value="1"/>
</dbReference>
<dbReference type="PANTHER" id="PTHR42695">
    <property type="entry name" value="GLUTAMINE AMIDOTRANSFERASE YLR126C-RELATED"/>
    <property type="match status" value="1"/>
</dbReference>
<evidence type="ECO:0000313" key="2">
    <source>
        <dbReference type="EMBL" id="AWB26268.1"/>
    </source>
</evidence>
<proteinExistence type="predicted"/>
<protein>
    <recommendedName>
        <fullName evidence="1">Glutamine amidotransferase domain-containing protein</fullName>
    </recommendedName>
</protein>
<dbReference type="GO" id="GO:0005829">
    <property type="term" value="C:cytosol"/>
    <property type="evidence" value="ECO:0007669"/>
    <property type="project" value="TreeGrafter"/>
</dbReference>
<evidence type="ECO:0000313" key="3">
    <source>
        <dbReference type="Proteomes" id="UP000244727"/>
    </source>
</evidence>
<accession>A0A2R4WXK6</accession>